<organism evidence="2">
    <name type="scientific">Notodromas monacha</name>
    <dbReference type="NCBI Taxonomy" id="399045"/>
    <lineage>
        <taxon>Eukaryota</taxon>
        <taxon>Metazoa</taxon>
        <taxon>Ecdysozoa</taxon>
        <taxon>Arthropoda</taxon>
        <taxon>Crustacea</taxon>
        <taxon>Oligostraca</taxon>
        <taxon>Ostracoda</taxon>
        <taxon>Podocopa</taxon>
        <taxon>Podocopida</taxon>
        <taxon>Cypridocopina</taxon>
        <taxon>Cypridoidea</taxon>
        <taxon>Cyprididae</taxon>
        <taxon>Notodromas</taxon>
    </lineage>
</organism>
<keyword evidence="3" id="KW-1185">Reference proteome</keyword>
<evidence type="ECO:0000256" key="1">
    <source>
        <dbReference type="SAM" id="MobiDB-lite"/>
    </source>
</evidence>
<reference evidence="2" key="1">
    <citation type="submission" date="2020-11" db="EMBL/GenBank/DDBJ databases">
        <authorList>
            <person name="Tran Van P."/>
        </authorList>
    </citation>
    <scope>NUCLEOTIDE SEQUENCE</scope>
</reference>
<dbReference type="AlphaFoldDB" id="A0A7R9BV78"/>
<sequence length="113" mass="11669">MKTAHIVELLVAVTRSVALKTEFPPRAARAGANPYGMVPSAGSGGQPSPMVSPPPGSEGMYNMASMNGGDSSAYTSMPQSQVKLEVSQGGYSNAGGMYDPSSLQQVSPIDPRH</sequence>
<dbReference type="Proteomes" id="UP000678499">
    <property type="component" value="Unassembled WGS sequence"/>
</dbReference>
<protein>
    <submittedName>
        <fullName evidence="2">Uncharacterized protein</fullName>
    </submittedName>
</protein>
<dbReference type="EMBL" id="CAJPEX010003239">
    <property type="protein sequence ID" value="CAG0922002.1"/>
    <property type="molecule type" value="Genomic_DNA"/>
</dbReference>
<accession>A0A7R9BV78</accession>
<evidence type="ECO:0000313" key="2">
    <source>
        <dbReference type="EMBL" id="CAD7281850.1"/>
    </source>
</evidence>
<feature type="region of interest" description="Disordered" evidence="1">
    <location>
        <begin position="28"/>
        <end position="113"/>
    </location>
</feature>
<evidence type="ECO:0000313" key="3">
    <source>
        <dbReference type="Proteomes" id="UP000678499"/>
    </source>
</evidence>
<dbReference type="EMBL" id="OA885276">
    <property type="protein sequence ID" value="CAD7281850.1"/>
    <property type="molecule type" value="Genomic_DNA"/>
</dbReference>
<feature type="compositionally biased region" description="Polar residues" evidence="1">
    <location>
        <begin position="64"/>
        <end position="82"/>
    </location>
</feature>
<proteinExistence type="predicted"/>
<name>A0A7R9BV78_9CRUS</name>
<gene>
    <name evidence="2" type="ORF">NMOB1V02_LOCUS9486</name>
</gene>